<evidence type="ECO:0000256" key="1">
    <source>
        <dbReference type="ARBA" id="ARBA00009228"/>
    </source>
</evidence>
<dbReference type="Pfam" id="PF00089">
    <property type="entry name" value="Trypsin"/>
    <property type="match status" value="1"/>
</dbReference>
<evidence type="ECO:0000259" key="7">
    <source>
        <dbReference type="PROSITE" id="PS50240"/>
    </source>
</evidence>
<name>A0A672UM89_STRHB</name>
<dbReference type="Ensembl" id="ENSSHBT00005019616.1">
    <property type="protein sequence ID" value="ENSSHBP00005016384.1"/>
    <property type="gene ID" value="ENSSHBG00005014206.1"/>
</dbReference>
<dbReference type="Gene3D" id="2.40.10.10">
    <property type="entry name" value="Trypsin-like serine proteases"/>
    <property type="match status" value="2"/>
</dbReference>
<dbReference type="Proteomes" id="UP000472266">
    <property type="component" value="Unplaced"/>
</dbReference>
<dbReference type="PANTHER" id="PTHR24271">
    <property type="entry name" value="KALLIKREIN-RELATED"/>
    <property type="match status" value="1"/>
</dbReference>
<dbReference type="InterPro" id="IPR001254">
    <property type="entry name" value="Trypsin_dom"/>
</dbReference>
<dbReference type="PROSITE" id="PS00135">
    <property type="entry name" value="TRYPSIN_SER"/>
    <property type="match status" value="1"/>
</dbReference>
<dbReference type="PRINTS" id="PR00722">
    <property type="entry name" value="CHYMOTRYPSIN"/>
</dbReference>
<feature type="domain" description="Peptidase S1" evidence="7">
    <location>
        <begin position="46"/>
        <end position="263"/>
    </location>
</feature>
<dbReference type="AlphaFoldDB" id="A0A672UM89"/>
<proteinExistence type="inferred from homology"/>
<dbReference type="InParanoid" id="A0A672UM89"/>
<sequence>MSPCPYILITPYPHVPISHIPISPCPYIPYPHVLYPISPWQDEDRIIGGYPCVPHSQPWQVYIYSPVRCGGILLRDNWVLSAAHCNSRGIRLRLGENDLQQQEGTEQNRLVAKAIPHPSFNPTTLDNDLLLLKLDRPVGLGRAVRPLALPRACAPPGTTCLVSGWGTVTMTLPRHLICAYVDILPDAACRRAYPQRVTPNMLCAGVRNQRIDSCQGDSGGPLSCNGTLQGIVSWGLQTCALPGRPGVYTRVCNYVGWIENTMNRN</sequence>
<dbReference type="PROSITE" id="PS50240">
    <property type="entry name" value="TRYPSIN_DOM"/>
    <property type="match status" value="1"/>
</dbReference>
<dbReference type="InterPro" id="IPR018114">
    <property type="entry name" value="TRYPSIN_HIS"/>
</dbReference>
<dbReference type="CDD" id="cd00190">
    <property type="entry name" value="Tryp_SPc"/>
    <property type="match status" value="1"/>
</dbReference>
<evidence type="ECO:0000256" key="3">
    <source>
        <dbReference type="ARBA" id="ARBA00022801"/>
    </source>
</evidence>
<keyword evidence="5" id="KW-1015">Disulfide bond</keyword>
<evidence type="ECO:0000313" key="8">
    <source>
        <dbReference type="Ensembl" id="ENSSHBP00005016384.1"/>
    </source>
</evidence>
<comment type="similarity">
    <text evidence="1">Belongs to the peptidase S1 family. Snake venom subfamily.</text>
</comment>
<dbReference type="InterPro" id="IPR009003">
    <property type="entry name" value="Peptidase_S1_PA"/>
</dbReference>
<dbReference type="InterPro" id="IPR033116">
    <property type="entry name" value="TRYPSIN_SER"/>
</dbReference>
<protein>
    <recommendedName>
        <fullName evidence="7">Peptidase S1 domain-containing protein</fullName>
    </recommendedName>
</protein>
<evidence type="ECO:0000256" key="2">
    <source>
        <dbReference type="ARBA" id="ARBA00022670"/>
    </source>
</evidence>
<dbReference type="GeneTree" id="ENSGT01050000244971"/>
<dbReference type="PANTHER" id="PTHR24271:SF48">
    <property type="entry name" value="KALLIKREIN-14"/>
    <property type="match status" value="1"/>
</dbReference>
<dbReference type="InterPro" id="IPR001314">
    <property type="entry name" value="Peptidase_S1A"/>
</dbReference>
<dbReference type="FunFam" id="2.40.10.10:FF:000010">
    <property type="entry name" value="Kallikrein related peptidase 11"/>
    <property type="match status" value="1"/>
</dbReference>
<reference evidence="8" key="1">
    <citation type="submission" date="2025-08" db="UniProtKB">
        <authorList>
            <consortium name="Ensembl"/>
        </authorList>
    </citation>
    <scope>IDENTIFICATION</scope>
</reference>
<dbReference type="GO" id="GO:0004252">
    <property type="term" value="F:serine-type endopeptidase activity"/>
    <property type="evidence" value="ECO:0007669"/>
    <property type="project" value="InterPro"/>
</dbReference>
<evidence type="ECO:0000256" key="5">
    <source>
        <dbReference type="ARBA" id="ARBA00023157"/>
    </source>
</evidence>
<dbReference type="GO" id="GO:0006508">
    <property type="term" value="P:proteolysis"/>
    <property type="evidence" value="ECO:0007669"/>
    <property type="project" value="UniProtKB-KW"/>
</dbReference>
<accession>A0A672UM89</accession>
<organism evidence="8 9">
    <name type="scientific">Strigops habroptila</name>
    <name type="common">Kakapo</name>
    <dbReference type="NCBI Taxonomy" id="2489341"/>
    <lineage>
        <taxon>Eukaryota</taxon>
        <taxon>Metazoa</taxon>
        <taxon>Chordata</taxon>
        <taxon>Craniata</taxon>
        <taxon>Vertebrata</taxon>
        <taxon>Euteleostomi</taxon>
        <taxon>Archelosauria</taxon>
        <taxon>Archosauria</taxon>
        <taxon>Dinosauria</taxon>
        <taxon>Saurischia</taxon>
        <taxon>Theropoda</taxon>
        <taxon>Coelurosauria</taxon>
        <taxon>Aves</taxon>
        <taxon>Neognathae</taxon>
        <taxon>Neoaves</taxon>
        <taxon>Telluraves</taxon>
        <taxon>Australaves</taxon>
        <taxon>Psittaciformes</taxon>
        <taxon>Psittacidae</taxon>
        <taxon>Strigops</taxon>
    </lineage>
</organism>
<evidence type="ECO:0000313" key="9">
    <source>
        <dbReference type="Proteomes" id="UP000472266"/>
    </source>
</evidence>
<dbReference type="InterPro" id="IPR043504">
    <property type="entry name" value="Peptidase_S1_PA_chymotrypsin"/>
</dbReference>
<dbReference type="PROSITE" id="PS00134">
    <property type="entry name" value="TRYPSIN_HIS"/>
    <property type="match status" value="1"/>
</dbReference>
<dbReference type="GO" id="GO:0030141">
    <property type="term" value="C:secretory granule"/>
    <property type="evidence" value="ECO:0007669"/>
    <property type="project" value="TreeGrafter"/>
</dbReference>
<evidence type="ECO:0000256" key="4">
    <source>
        <dbReference type="ARBA" id="ARBA00022825"/>
    </source>
</evidence>
<dbReference type="SUPFAM" id="SSF50494">
    <property type="entry name" value="Trypsin-like serine proteases"/>
    <property type="match status" value="1"/>
</dbReference>
<keyword evidence="3 6" id="KW-0378">Hydrolase</keyword>
<dbReference type="SMART" id="SM00020">
    <property type="entry name" value="Tryp_SPc"/>
    <property type="match status" value="1"/>
</dbReference>
<keyword evidence="2 6" id="KW-0645">Protease</keyword>
<evidence type="ECO:0000256" key="6">
    <source>
        <dbReference type="RuleBase" id="RU363034"/>
    </source>
</evidence>
<reference evidence="8" key="2">
    <citation type="submission" date="2025-09" db="UniProtKB">
        <authorList>
            <consortium name="Ensembl"/>
        </authorList>
    </citation>
    <scope>IDENTIFICATION</scope>
</reference>
<keyword evidence="4 6" id="KW-0720">Serine protease</keyword>
<keyword evidence="9" id="KW-1185">Reference proteome</keyword>